<protein>
    <submittedName>
        <fullName evidence="1">Uncharacterized protein</fullName>
    </submittedName>
</protein>
<reference evidence="1 2" key="1">
    <citation type="submission" date="2019-06" db="EMBL/GenBank/DDBJ databases">
        <title>Draft genomes of female and male turbot (Scophthalmus maximus).</title>
        <authorList>
            <person name="Xu H."/>
            <person name="Xu X.-W."/>
            <person name="Shao C."/>
            <person name="Chen S."/>
        </authorList>
    </citation>
    <scope>NUCLEOTIDE SEQUENCE [LARGE SCALE GENOMIC DNA]</scope>
    <source>
        <strain evidence="1">Ysfricsl-2016a</strain>
        <tissue evidence="1">Blood</tissue>
    </source>
</reference>
<dbReference type="EMBL" id="VEVO01000005">
    <property type="protein sequence ID" value="KAF0042529.1"/>
    <property type="molecule type" value="Genomic_DNA"/>
</dbReference>
<sequence length="114" mass="12359">MKKGAVQCIRQGALLSSSRAAETPSPSPAADVCTCPSCHCCCRCSAPTGLHVCPLCGDTAASTQRDNFNVFLSFCFLIKEELFHGYSLKKKTKTNNGNNNNNNNSKVCRIREAR</sequence>
<dbReference type="Proteomes" id="UP000438429">
    <property type="component" value="Unassembled WGS sequence"/>
</dbReference>
<name>A0A6A4TCE0_SCOMX</name>
<comment type="caution">
    <text evidence="1">The sequence shown here is derived from an EMBL/GenBank/DDBJ whole genome shotgun (WGS) entry which is preliminary data.</text>
</comment>
<proteinExistence type="predicted"/>
<accession>A0A6A4TCE0</accession>
<evidence type="ECO:0000313" key="2">
    <source>
        <dbReference type="Proteomes" id="UP000438429"/>
    </source>
</evidence>
<dbReference type="AlphaFoldDB" id="A0A6A4TCE0"/>
<organism evidence="1 2">
    <name type="scientific">Scophthalmus maximus</name>
    <name type="common">Turbot</name>
    <name type="synonym">Psetta maxima</name>
    <dbReference type="NCBI Taxonomy" id="52904"/>
    <lineage>
        <taxon>Eukaryota</taxon>
        <taxon>Metazoa</taxon>
        <taxon>Chordata</taxon>
        <taxon>Craniata</taxon>
        <taxon>Vertebrata</taxon>
        <taxon>Euteleostomi</taxon>
        <taxon>Actinopterygii</taxon>
        <taxon>Neopterygii</taxon>
        <taxon>Teleostei</taxon>
        <taxon>Neoteleostei</taxon>
        <taxon>Acanthomorphata</taxon>
        <taxon>Carangaria</taxon>
        <taxon>Pleuronectiformes</taxon>
        <taxon>Pleuronectoidei</taxon>
        <taxon>Scophthalmidae</taxon>
        <taxon>Scophthalmus</taxon>
    </lineage>
</organism>
<gene>
    <name evidence="1" type="ORF">F2P81_006061</name>
</gene>
<evidence type="ECO:0000313" key="1">
    <source>
        <dbReference type="EMBL" id="KAF0042529.1"/>
    </source>
</evidence>